<organism evidence="2 3">
    <name type="scientific">Coraliomargarita algicola</name>
    <dbReference type="NCBI Taxonomy" id="3092156"/>
    <lineage>
        <taxon>Bacteria</taxon>
        <taxon>Pseudomonadati</taxon>
        <taxon>Verrucomicrobiota</taxon>
        <taxon>Opitutia</taxon>
        <taxon>Puniceicoccales</taxon>
        <taxon>Coraliomargaritaceae</taxon>
        <taxon>Coraliomargarita</taxon>
    </lineage>
</organism>
<dbReference type="InterPro" id="IPR045584">
    <property type="entry name" value="Pilin-like"/>
</dbReference>
<evidence type="ECO:0000313" key="2">
    <source>
        <dbReference type="EMBL" id="WPJ97236.1"/>
    </source>
</evidence>
<dbReference type="PANTHER" id="PTHR30093">
    <property type="entry name" value="GENERAL SECRETION PATHWAY PROTEIN G"/>
    <property type="match status" value="1"/>
</dbReference>
<accession>A0ABZ0RQ33</accession>
<sequence length="221" mass="23660">MSLTHKNGFTLIELLAGIVIVAILLSILIPVASNVLHSSRQVRCASNMRQLFLAVQAYGQEHNGQIIASLGGGPKPEGLGYWIWTDALQDYLEISGATPSNGNRPKGVLACPGSEATVVGGARSDYAINGHLSLGKSNERFQNLVDPAATICLIEGKNPSSNTCVREIAWWSSLEHMGISFQHEGTANAVFFDGHVESLSSEQLPVGSAESKRRPWAVNPL</sequence>
<evidence type="ECO:0000256" key="1">
    <source>
        <dbReference type="SAM" id="Phobius"/>
    </source>
</evidence>
<keyword evidence="3" id="KW-1185">Reference proteome</keyword>
<dbReference type="NCBIfam" id="TIGR04294">
    <property type="entry name" value="pre_pil_HX9DG"/>
    <property type="match status" value="1"/>
</dbReference>
<keyword evidence="1" id="KW-0812">Transmembrane</keyword>
<dbReference type="NCBIfam" id="TIGR02532">
    <property type="entry name" value="IV_pilin_GFxxxE"/>
    <property type="match status" value="1"/>
</dbReference>
<dbReference type="Gene3D" id="3.30.700.10">
    <property type="entry name" value="Glycoprotein, Type 4 Pilin"/>
    <property type="match status" value="1"/>
</dbReference>
<dbReference type="Proteomes" id="UP001324993">
    <property type="component" value="Chromosome"/>
</dbReference>
<protein>
    <submittedName>
        <fullName evidence="2">Type II secretion system protein</fullName>
    </submittedName>
</protein>
<dbReference type="InterPro" id="IPR012902">
    <property type="entry name" value="N_methyl_site"/>
</dbReference>
<name>A0ABZ0RQ33_9BACT</name>
<feature type="transmembrane region" description="Helical" evidence="1">
    <location>
        <begin position="12"/>
        <end position="32"/>
    </location>
</feature>
<keyword evidence="1" id="KW-0472">Membrane</keyword>
<dbReference type="InterPro" id="IPR027558">
    <property type="entry name" value="Pre_pil_HX9DG_C"/>
</dbReference>
<keyword evidence="1" id="KW-1133">Transmembrane helix</keyword>
<proteinExistence type="predicted"/>
<gene>
    <name evidence="2" type="ORF">SH580_05885</name>
</gene>
<dbReference type="RefSeq" id="WP_319834081.1">
    <property type="nucleotide sequence ID" value="NZ_CP138858.1"/>
</dbReference>
<reference evidence="2 3" key="1">
    <citation type="submission" date="2023-11" db="EMBL/GenBank/DDBJ databases">
        <title>Coraliomargarita sp. nov., isolated from marine algae.</title>
        <authorList>
            <person name="Lee J.K."/>
            <person name="Baek J.H."/>
            <person name="Kim J.M."/>
            <person name="Choi D.G."/>
            <person name="Jeon C.O."/>
        </authorList>
    </citation>
    <scope>NUCLEOTIDE SEQUENCE [LARGE SCALE GENOMIC DNA]</scope>
    <source>
        <strain evidence="2 3">J2-16</strain>
    </source>
</reference>
<dbReference type="EMBL" id="CP138858">
    <property type="protein sequence ID" value="WPJ97236.1"/>
    <property type="molecule type" value="Genomic_DNA"/>
</dbReference>
<evidence type="ECO:0000313" key="3">
    <source>
        <dbReference type="Proteomes" id="UP001324993"/>
    </source>
</evidence>
<dbReference type="SUPFAM" id="SSF54523">
    <property type="entry name" value="Pili subunits"/>
    <property type="match status" value="1"/>
</dbReference>
<dbReference type="Pfam" id="PF07963">
    <property type="entry name" value="N_methyl"/>
    <property type="match status" value="1"/>
</dbReference>